<dbReference type="InterPro" id="IPR018499">
    <property type="entry name" value="Tetraspanin/Peripherin"/>
</dbReference>
<comment type="caution">
    <text evidence="7">The sequence shown here is derived from an EMBL/GenBank/DDBJ whole genome shotgun (WGS) entry which is preliminary data.</text>
</comment>
<comment type="subcellular location">
    <subcellularLocation>
        <location evidence="1">Membrane</location>
        <topology evidence="1">Multi-pass membrane protein</topology>
    </subcellularLocation>
</comment>
<feature type="compositionally biased region" description="Polar residues" evidence="5">
    <location>
        <begin position="460"/>
        <end position="478"/>
    </location>
</feature>
<evidence type="ECO:0000256" key="2">
    <source>
        <dbReference type="ARBA" id="ARBA00022692"/>
    </source>
</evidence>
<evidence type="ECO:0000313" key="8">
    <source>
        <dbReference type="Proteomes" id="UP001050691"/>
    </source>
</evidence>
<feature type="region of interest" description="Disordered" evidence="5">
    <location>
        <begin position="459"/>
        <end position="478"/>
    </location>
</feature>
<feature type="region of interest" description="Disordered" evidence="5">
    <location>
        <begin position="150"/>
        <end position="190"/>
    </location>
</feature>
<accession>A0AAV5AI93</accession>
<feature type="transmembrane region" description="Helical" evidence="6">
    <location>
        <begin position="288"/>
        <end position="310"/>
    </location>
</feature>
<dbReference type="AlphaFoldDB" id="A0AAV5AI93"/>
<evidence type="ECO:0000256" key="1">
    <source>
        <dbReference type="ARBA" id="ARBA00004141"/>
    </source>
</evidence>
<protein>
    <recommendedName>
        <fullName evidence="9">Tetraspanin</fullName>
    </recommendedName>
</protein>
<feature type="region of interest" description="Disordered" evidence="5">
    <location>
        <begin position="1"/>
        <end position="104"/>
    </location>
</feature>
<keyword evidence="3 6" id="KW-1133">Transmembrane helix</keyword>
<keyword evidence="2 6" id="KW-0812">Transmembrane</keyword>
<feature type="transmembrane region" description="Helical" evidence="6">
    <location>
        <begin position="219"/>
        <end position="245"/>
    </location>
</feature>
<feature type="transmembrane region" description="Helical" evidence="6">
    <location>
        <begin position="383"/>
        <end position="403"/>
    </location>
</feature>
<evidence type="ECO:0000256" key="5">
    <source>
        <dbReference type="SAM" id="MobiDB-lite"/>
    </source>
</evidence>
<feature type="compositionally biased region" description="Acidic residues" evidence="5">
    <location>
        <begin position="171"/>
        <end position="181"/>
    </location>
</feature>
<proteinExistence type="predicted"/>
<evidence type="ECO:0000256" key="4">
    <source>
        <dbReference type="ARBA" id="ARBA00023136"/>
    </source>
</evidence>
<name>A0AAV5AI93_9AGAM</name>
<dbReference type="Pfam" id="PF00335">
    <property type="entry name" value="Tetraspanin"/>
    <property type="match status" value="1"/>
</dbReference>
<dbReference type="GO" id="GO:0016020">
    <property type="term" value="C:membrane"/>
    <property type="evidence" value="ECO:0007669"/>
    <property type="project" value="UniProtKB-SubCell"/>
</dbReference>
<evidence type="ECO:0000313" key="7">
    <source>
        <dbReference type="EMBL" id="GJJ14324.1"/>
    </source>
</evidence>
<evidence type="ECO:0000256" key="3">
    <source>
        <dbReference type="ARBA" id="ARBA00022989"/>
    </source>
</evidence>
<evidence type="ECO:0008006" key="9">
    <source>
        <dbReference type="Google" id="ProtNLM"/>
    </source>
</evidence>
<feature type="compositionally biased region" description="Low complexity" evidence="5">
    <location>
        <begin position="16"/>
        <end position="27"/>
    </location>
</feature>
<evidence type="ECO:0000256" key="6">
    <source>
        <dbReference type="SAM" id="Phobius"/>
    </source>
</evidence>
<feature type="region of interest" description="Disordered" evidence="5">
    <location>
        <begin position="514"/>
        <end position="585"/>
    </location>
</feature>
<reference evidence="7" key="1">
    <citation type="submission" date="2021-10" db="EMBL/GenBank/DDBJ databases">
        <title>De novo Genome Assembly of Clathrus columnatus (Basidiomycota, Fungi) Using Illumina and Nanopore Sequence Data.</title>
        <authorList>
            <person name="Ogiso-Tanaka E."/>
            <person name="Itagaki H."/>
            <person name="Hosoya T."/>
            <person name="Hosaka K."/>
        </authorList>
    </citation>
    <scope>NUCLEOTIDE SEQUENCE</scope>
    <source>
        <strain evidence="7">MO-923</strain>
    </source>
</reference>
<sequence length="585" mass="65404">MQHVWSAYYDDNPEQSSRPTSITSSSPQHFDSAQNDVYQPANYSTTQTPLSSSNLLTPEHLLPPRPPFAHPLSRTQSAQKSLRSLSDSTSLNPPSSFNPQGREIDKDVSLSINYFPLKFSSPRNTGIYNRKRKGVDDAFELELNPQLGIPKRGGGRSAFKQGEARMAGAGDEGDDDEDTTETPDHTVADNRRTTKMFSSKNGASHLKRSLRWNRFKWCLFIANTVLTLYALAALVACLLTWFNIFPKADVIRVANRLELIVSTVAASFAVLTSLLGWSGILLNSRPFLAVYVLFIWISFMFLITPGYITYKRREFNLEGKLDLQWSRGIGVVGRLRIQNELLCCGYFSPFVEATVSQSCYSRSTLPGCKAPFLGFQRMILERWYEVVFLLVPVNLVIFVVALLCSNHITYRFGKGMMPKAYRLEWKSVAMILDNYASQLADIYGEDAVRETRKKIDMDSKYNSISSPSDTLPKTPYGNGSISSPTTLPILPYNAASSTYTSSHVYNGSGMIQRKHVASHDEQQPQDWDITQGPNHVYDSASAPGSNDALIHAGSTVGPSRPPRNELRLGKRPDPPTYENREDGKF</sequence>
<feature type="transmembrane region" description="Helical" evidence="6">
    <location>
        <begin position="257"/>
        <end position="282"/>
    </location>
</feature>
<feature type="compositionally biased region" description="Polar residues" evidence="5">
    <location>
        <begin position="28"/>
        <end position="56"/>
    </location>
</feature>
<dbReference type="EMBL" id="BPWL01000009">
    <property type="protein sequence ID" value="GJJ14324.1"/>
    <property type="molecule type" value="Genomic_DNA"/>
</dbReference>
<feature type="compositionally biased region" description="Polar residues" evidence="5">
    <location>
        <begin position="73"/>
        <end position="99"/>
    </location>
</feature>
<keyword evidence="4 6" id="KW-0472">Membrane</keyword>
<feature type="compositionally biased region" description="Basic and acidic residues" evidence="5">
    <location>
        <begin position="562"/>
        <end position="585"/>
    </location>
</feature>
<keyword evidence="8" id="KW-1185">Reference proteome</keyword>
<dbReference type="Proteomes" id="UP001050691">
    <property type="component" value="Unassembled WGS sequence"/>
</dbReference>
<organism evidence="7 8">
    <name type="scientific">Clathrus columnatus</name>
    <dbReference type="NCBI Taxonomy" id="1419009"/>
    <lineage>
        <taxon>Eukaryota</taxon>
        <taxon>Fungi</taxon>
        <taxon>Dikarya</taxon>
        <taxon>Basidiomycota</taxon>
        <taxon>Agaricomycotina</taxon>
        <taxon>Agaricomycetes</taxon>
        <taxon>Phallomycetidae</taxon>
        <taxon>Phallales</taxon>
        <taxon>Clathraceae</taxon>
        <taxon>Clathrus</taxon>
    </lineage>
</organism>
<gene>
    <name evidence="7" type="ORF">Clacol_008588</name>
</gene>